<dbReference type="Proteomes" id="UP000254235">
    <property type="component" value="Unassembled WGS sequence"/>
</dbReference>
<gene>
    <name evidence="4" type="ORF">NCTC13043_00598</name>
</gene>
<keyword evidence="1" id="KW-0378">Hydrolase</keyword>
<dbReference type="Gene3D" id="3.40.50.10810">
    <property type="entry name" value="Tandem AAA-ATPase domain"/>
    <property type="match status" value="1"/>
</dbReference>
<dbReference type="InterPro" id="IPR049730">
    <property type="entry name" value="SNF2/RAD54-like_C"/>
</dbReference>
<keyword evidence="4" id="KW-0347">Helicase</keyword>
<dbReference type="Pfam" id="PF00271">
    <property type="entry name" value="Helicase_C"/>
    <property type="match status" value="1"/>
</dbReference>
<dbReference type="GO" id="GO:0005524">
    <property type="term" value="F:ATP binding"/>
    <property type="evidence" value="ECO:0007669"/>
    <property type="project" value="InterPro"/>
</dbReference>
<protein>
    <submittedName>
        <fullName evidence="4">ATP-dependent helicase HepA</fullName>
    </submittedName>
</protein>
<organism evidence="4 5">
    <name type="scientific">Prevotella pallens</name>
    <dbReference type="NCBI Taxonomy" id="60133"/>
    <lineage>
        <taxon>Bacteria</taxon>
        <taxon>Pseudomonadati</taxon>
        <taxon>Bacteroidota</taxon>
        <taxon>Bacteroidia</taxon>
        <taxon>Bacteroidales</taxon>
        <taxon>Prevotellaceae</taxon>
        <taxon>Prevotella</taxon>
    </lineage>
</organism>
<evidence type="ECO:0000259" key="2">
    <source>
        <dbReference type="PROSITE" id="PS51192"/>
    </source>
</evidence>
<evidence type="ECO:0000313" key="5">
    <source>
        <dbReference type="Proteomes" id="UP000254235"/>
    </source>
</evidence>
<feature type="domain" description="Helicase ATP-binding" evidence="2">
    <location>
        <begin position="904"/>
        <end position="1061"/>
    </location>
</feature>
<dbReference type="GeneID" id="78570323"/>
<evidence type="ECO:0000256" key="1">
    <source>
        <dbReference type="ARBA" id="ARBA00022801"/>
    </source>
</evidence>
<keyword evidence="4" id="KW-0067">ATP-binding</keyword>
<keyword evidence="4" id="KW-0547">Nucleotide-binding</keyword>
<sequence>MIDFNSLLSHEQALAMLLAYFEGYSENKANILKLGAKLMPAELAANAFKELSLKGLLNEKKSYKHKGAIEYSLHHKLLFPAIFELFEPQNHTLLRNIRSLFKQEHVVNKPKRVVCELIGIIDHIEFPEAVHTHLDINHPLFKDIFELIDQTKYKKVFDKMPQDIFNTSVRNKLQFAFYEDKDINWEYLKELILSRNSNKTYTNIYTSVLDVFAFFYFLATGNVYTDLNTTTTNLLTLQIIAIQELYRGNYEKAYKLYVKIMTINNKSSLEKGVFYYPISNYYYVLTMLLTNTPEALKKIASLSKCKSASKNYISCLNSCYFLVAPFKQFFCDKVDIIMREQYLLECYNRNSAIFKLSKMIYQRLGTLTENKKNVSEEPRWAYLRNEMQVAKNSEEAAELERKFGGKSLFHSLKFTEPWKMRLESLIQSNISATTADKDMSENMLIYLLRYSTIVPILKRKLKNGNWSVGKELSISKLKALDIAELDKTDHKLITEICAWDYSLGINDYLHLLTGCDHVYIMLNNTMQPVSIHEEKPCLIIDKTKNGTFNVSSNIEPILERNGIIQYTKKNSETDYSIIIPSAFELKTYKEILLQKEYPVEAEPLLVKLITMLGGKTEIHSNMVEELNNIDHIDIPPVITLCITPNNINAFNISAIVRATDTLIFSPGHGNITTIAEKDGKKVQLVRSLKKEKNNLKQISEGLIEAEVCDEDDEWLPTTINDSITLSIEQMLPFMQWCKNNPNICTMEWPEGYKLNYYPSINSSSANISFTKKGGWFEIEGNVQISDGQVVSLQKLLELMRQSNKQKYIRIGDNEYITLSSQLTRILKRLDTVSSENRSHLQMAPSAVSILGEVLNDKSLNLKSNSAINKLRQRIEESSKTTPCIPKTLQAQLRDYQEEGFEWMSKVTAWGAGVCLADDMGLGKTLQTITLLLEQSKEGASLVIAPASVVPNWRNELKRFSPTLNVIVLNQSDDRSKAIKEAQSGDVVIATYALLNTQQEELTKREWNVVCLDEAHTIKNANTKMSKAAMLLQARRKVILTGTPIQNHLAELWNLFQFINPGLLGSAEQFKRKFIQPIAGNNDKERQSQLRRLISPFLLRRTKSEVIEELPTKNDIYIPVELSSDEMTMYEVRRRQVEAAVLADKSLNVSTLSEITRLRQMACSCSLVDSNWKIPGSKLLTFLDLAEGLNDSGNRALVFSQFTSYLDEVRKAMEKAKLPFLYLDGSTPMTKREQLVKDFQTGKCPFFLISLKAGGLGLNLTGANYVIHLDPWWNPAIEQQATDRAYRIGQQQDVTVYHLISQHTIEEKILRLHKTKRNLADSLLEGADMAHVITQEEMLNLLKEN</sequence>
<accession>A0A379EZD2</accession>
<dbReference type="Pfam" id="PF00176">
    <property type="entry name" value="SNF2-rel_dom"/>
    <property type="match status" value="1"/>
</dbReference>
<evidence type="ECO:0000259" key="3">
    <source>
        <dbReference type="PROSITE" id="PS51194"/>
    </source>
</evidence>
<dbReference type="RefSeq" id="WP_115082963.1">
    <property type="nucleotide sequence ID" value="NZ_UGTP01000001.1"/>
</dbReference>
<dbReference type="SUPFAM" id="SSF52540">
    <property type="entry name" value="P-loop containing nucleoside triphosphate hydrolases"/>
    <property type="match status" value="2"/>
</dbReference>
<dbReference type="GO" id="GO:0016787">
    <property type="term" value="F:hydrolase activity"/>
    <property type="evidence" value="ECO:0007669"/>
    <property type="project" value="UniProtKB-KW"/>
</dbReference>
<dbReference type="CDD" id="cd18012">
    <property type="entry name" value="DEXQc_arch_SWI2_SNF2"/>
    <property type="match status" value="1"/>
</dbReference>
<name>A0A379EZD2_9BACT</name>
<evidence type="ECO:0000313" key="4">
    <source>
        <dbReference type="EMBL" id="SUC11741.1"/>
    </source>
</evidence>
<dbReference type="PANTHER" id="PTHR45629">
    <property type="entry name" value="SNF2/RAD54 FAMILY MEMBER"/>
    <property type="match status" value="1"/>
</dbReference>
<dbReference type="InterPro" id="IPR050496">
    <property type="entry name" value="SNF2_RAD54_helicase_repair"/>
</dbReference>
<dbReference type="PROSITE" id="PS51192">
    <property type="entry name" value="HELICASE_ATP_BIND_1"/>
    <property type="match status" value="1"/>
</dbReference>
<dbReference type="InterPro" id="IPR027417">
    <property type="entry name" value="P-loop_NTPase"/>
</dbReference>
<dbReference type="InterPro" id="IPR038718">
    <property type="entry name" value="SNF2-like_sf"/>
</dbReference>
<dbReference type="EMBL" id="UGTP01000001">
    <property type="protein sequence ID" value="SUC11741.1"/>
    <property type="molecule type" value="Genomic_DNA"/>
</dbReference>
<dbReference type="GO" id="GO:0004386">
    <property type="term" value="F:helicase activity"/>
    <property type="evidence" value="ECO:0007669"/>
    <property type="project" value="UniProtKB-KW"/>
</dbReference>
<dbReference type="OrthoDB" id="9760715at2"/>
<dbReference type="InterPro" id="IPR014001">
    <property type="entry name" value="Helicase_ATP-bd"/>
</dbReference>
<dbReference type="PANTHER" id="PTHR45629:SF7">
    <property type="entry name" value="DNA EXCISION REPAIR PROTEIN ERCC-6-RELATED"/>
    <property type="match status" value="1"/>
</dbReference>
<dbReference type="Gene3D" id="3.40.50.300">
    <property type="entry name" value="P-loop containing nucleotide triphosphate hydrolases"/>
    <property type="match status" value="1"/>
</dbReference>
<dbReference type="PROSITE" id="PS51194">
    <property type="entry name" value="HELICASE_CTER"/>
    <property type="match status" value="1"/>
</dbReference>
<reference evidence="4 5" key="1">
    <citation type="submission" date="2018-06" db="EMBL/GenBank/DDBJ databases">
        <authorList>
            <consortium name="Pathogen Informatics"/>
            <person name="Doyle S."/>
        </authorList>
    </citation>
    <scope>NUCLEOTIDE SEQUENCE [LARGE SCALE GENOMIC DNA]</scope>
    <source>
        <strain evidence="4 5">NCTC13043</strain>
    </source>
</reference>
<dbReference type="SMART" id="SM00490">
    <property type="entry name" value="HELICc"/>
    <property type="match status" value="1"/>
</dbReference>
<dbReference type="InterPro" id="IPR000330">
    <property type="entry name" value="SNF2_N"/>
</dbReference>
<proteinExistence type="predicted"/>
<feature type="domain" description="Helicase C-terminal" evidence="3">
    <location>
        <begin position="1180"/>
        <end position="1339"/>
    </location>
</feature>
<dbReference type="InterPro" id="IPR001650">
    <property type="entry name" value="Helicase_C-like"/>
</dbReference>
<dbReference type="SMART" id="SM00487">
    <property type="entry name" value="DEXDc"/>
    <property type="match status" value="1"/>
</dbReference>
<dbReference type="CDD" id="cd18793">
    <property type="entry name" value="SF2_C_SNF"/>
    <property type="match status" value="1"/>
</dbReference>